<dbReference type="Gene3D" id="3.10.450.50">
    <property type="match status" value="1"/>
</dbReference>
<comment type="caution">
    <text evidence="2">The sequence shown here is derived from an EMBL/GenBank/DDBJ whole genome shotgun (WGS) entry which is preliminary data.</text>
</comment>
<dbReference type="EMBL" id="BAAAQK010000009">
    <property type="protein sequence ID" value="GAA1852414.1"/>
    <property type="molecule type" value="Genomic_DNA"/>
</dbReference>
<organism evidence="2 3">
    <name type="scientific">Pseudonocardia ailaonensis</name>
    <dbReference type="NCBI Taxonomy" id="367279"/>
    <lineage>
        <taxon>Bacteria</taxon>
        <taxon>Bacillati</taxon>
        <taxon>Actinomycetota</taxon>
        <taxon>Actinomycetes</taxon>
        <taxon>Pseudonocardiales</taxon>
        <taxon>Pseudonocardiaceae</taxon>
        <taxon>Pseudonocardia</taxon>
    </lineage>
</organism>
<dbReference type="InterPro" id="IPR032710">
    <property type="entry name" value="NTF2-like_dom_sf"/>
</dbReference>
<evidence type="ECO:0000259" key="1">
    <source>
        <dbReference type="Pfam" id="PF14534"/>
    </source>
</evidence>
<gene>
    <name evidence="2" type="ORF">GCM10009836_35620</name>
</gene>
<sequence>MADERDADIPDVIASELRLLEHEVRASPAALRELLDPEFHEFGASGRVWDLGSILTFMGSPDDHKEPPEIDRIRGVRLADDVVLLTYRSRRRDLTVLRSSVWRRRDGGWRVFFHQGTVQPLHLSES</sequence>
<evidence type="ECO:0000313" key="2">
    <source>
        <dbReference type="EMBL" id="GAA1852414.1"/>
    </source>
</evidence>
<name>A0ABN2N4S8_9PSEU</name>
<dbReference type="InterPro" id="IPR027843">
    <property type="entry name" value="DUF4440"/>
</dbReference>
<dbReference type="SUPFAM" id="SSF54427">
    <property type="entry name" value="NTF2-like"/>
    <property type="match status" value="1"/>
</dbReference>
<protein>
    <submittedName>
        <fullName evidence="2">Nuclear transport factor 2 family protein</fullName>
    </submittedName>
</protein>
<proteinExistence type="predicted"/>
<dbReference type="Proteomes" id="UP001500449">
    <property type="component" value="Unassembled WGS sequence"/>
</dbReference>
<dbReference type="Pfam" id="PF14534">
    <property type="entry name" value="DUF4440"/>
    <property type="match status" value="1"/>
</dbReference>
<accession>A0ABN2N4S8</accession>
<dbReference type="RefSeq" id="WP_344418004.1">
    <property type="nucleotide sequence ID" value="NZ_BAAAQK010000009.1"/>
</dbReference>
<feature type="domain" description="DUF4440" evidence="1">
    <location>
        <begin position="13"/>
        <end position="111"/>
    </location>
</feature>
<evidence type="ECO:0000313" key="3">
    <source>
        <dbReference type="Proteomes" id="UP001500449"/>
    </source>
</evidence>
<keyword evidence="3" id="KW-1185">Reference proteome</keyword>
<reference evidence="2 3" key="1">
    <citation type="journal article" date="2019" name="Int. J. Syst. Evol. Microbiol.">
        <title>The Global Catalogue of Microorganisms (GCM) 10K type strain sequencing project: providing services to taxonomists for standard genome sequencing and annotation.</title>
        <authorList>
            <consortium name="The Broad Institute Genomics Platform"/>
            <consortium name="The Broad Institute Genome Sequencing Center for Infectious Disease"/>
            <person name="Wu L."/>
            <person name="Ma J."/>
        </authorList>
    </citation>
    <scope>NUCLEOTIDE SEQUENCE [LARGE SCALE GENOMIC DNA]</scope>
    <source>
        <strain evidence="2 3">JCM 16009</strain>
    </source>
</reference>